<evidence type="ECO:0000313" key="2">
    <source>
        <dbReference type="EMBL" id="QPX62644.1"/>
    </source>
</evidence>
<protein>
    <submittedName>
        <fullName evidence="2">Tail assembly chaperone</fullName>
    </submittedName>
</protein>
<keyword evidence="3" id="KW-1185">Reference proteome</keyword>
<accession>A0A7T3N3K0</accession>
<feature type="region of interest" description="Disordered" evidence="1">
    <location>
        <begin position="1"/>
        <end position="24"/>
    </location>
</feature>
<dbReference type="EMBL" id="MW055913">
    <property type="protein sequence ID" value="QPX62644.1"/>
    <property type="molecule type" value="Genomic_DNA"/>
</dbReference>
<sequence>MPSQNKPKVTPASQWKKSAGAGTVDVELPSGNIAKIRQIPMPTLLGEGIFPDSLQGYIKKAIGEESKAAAADKPGQPSDRKPKKSSKKKDDIIGEKEIAEMMEDPRKLEDMFSVFDKVTVMAVVEPKVLPAPAEEGERDSEKLYVDEVDLQDKTFIFQFCVGGSKDLERFRTESTSVVGAWQISRSFRSLPSEVYGITGYQEAFAFNRAVHAFGSHVEGELEGVEGKNKNEIKSKRLRVVRKYFPEAPGASTGRFADPSNRSV</sequence>
<dbReference type="GeneID" id="77923947"/>
<gene>
    <name evidence="2" type="primary">16</name>
    <name evidence="2" type="ORF">SEA_WOLLYPOG_16</name>
</gene>
<evidence type="ECO:0000313" key="3">
    <source>
        <dbReference type="Proteomes" id="UP000595472"/>
    </source>
</evidence>
<proteinExistence type="predicted"/>
<evidence type="ECO:0000256" key="1">
    <source>
        <dbReference type="SAM" id="MobiDB-lite"/>
    </source>
</evidence>
<feature type="compositionally biased region" description="Polar residues" evidence="1">
    <location>
        <begin position="1"/>
        <end position="16"/>
    </location>
</feature>
<organism evidence="2 3">
    <name type="scientific">Arthrobacter phage Wollypog</name>
    <dbReference type="NCBI Taxonomy" id="2790985"/>
    <lineage>
        <taxon>Viruses</taxon>
        <taxon>Duplodnaviria</taxon>
        <taxon>Heunggongvirae</taxon>
        <taxon>Uroviricota</taxon>
        <taxon>Caudoviricetes</taxon>
        <taxon>Wollypogvirus</taxon>
        <taxon>Wollypogvirus wollypog</taxon>
    </lineage>
</organism>
<dbReference type="Proteomes" id="UP000595472">
    <property type="component" value="Segment"/>
</dbReference>
<dbReference type="InterPro" id="IPR055815">
    <property type="entry name" value="DUF7391"/>
</dbReference>
<dbReference type="KEGG" id="vg:77923947"/>
<name>A0A7T3N3K0_9CAUD</name>
<dbReference type="Pfam" id="PF24117">
    <property type="entry name" value="DUF7391"/>
    <property type="match status" value="1"/>
</dbReference>
<reference evidence="2 3" key="1">
    <citation type="submission" date="2020-10" db="EMBL/GenBank/DDBJ databases">
        <authorList>
            <person name="Abad L.A."/>
            <person name="Alter J."/>
            <person name="Becerra C.Y."/>
            <person name="Boehle J."/>
            <person name="Bustos B."/>
            <person name="Connatser B.I."/>
            <person name="Cutright B."/>
            <person name="Gavin J."/>
            <person name="Gomez A.P."/>
            <person name="Grabar K."/>
            <person name="Hur E.Y."/>
            <person name="Ioh M.T."/>
            <person name="Joya-Campos L."/>
            <person name="Lauhon H.N."/>
            <person name="Lee S."/>
            <person name="Maranan R.T."/>
            <person name="Park Y.G."/>
            <person name="Priest M."/>
            <person name="Samuels S.O."/>
            <person name="Sarameh Y.J."/>
            <person name="Schreiber J.M."/>
            <person name="Shepard L."/>
            <person name="Sheth K.J."/>
            <person name="Silva C.A."/>
            <person name="Smyers G.M."/>
            <person name="Tam S."/>
            <person name="Tamura C.M."/>
            <person name="Wucher D.E."/>
            <person name="Donachie S.P."/>
            <person name="Reed F.A."/>
            <person name="Palecanda S."/>
            <person name="Chong R.A."/>
            <person name="Porter M.L."/>
            <person name="Garlena R.A."/>
            <person name="Russell D.A."/>
            <person name="Jacobs-Sera D."/>
            <person name="Hatfull G.F."/>
        </authorList>
    </citation>
    <scope>NUCLEOTIDE SEQUENCE [LARGE SCALE GENOMIC DNA]</scope>
</reference>
<feature type="region of interest" description="Disordered" evidence="1">
    <location>
        <begin position="65"/>
        <end position="94"/>
    </location>
</feature>
<dbReference type="RefSeq" id="YP_010648506.1">
    <property type="nucleotide sequence ID" value="NC_070760.1"/>
</dbReference>